<evidence type="ECO:0000313" key="3">
    <source>
        <dbReference type="EMBL" id="PHN97408.1"/>
    </source>
</evidence>
<dbReference type="Proteomes" id="UP001242342">
    <property type="component" value="Unassembled WGS sequence"/>
</dbReference>
<organism evidence="3 4">
    <name type="scientific">Tenacibaculum discolor</name>
    <dbReference type="NCBI Taxonomy" id="361581"/>
    <lineage>
        <taxon>Bacteria</taxon>
        <taxon>Pseudomonadati</taxon>
        <taxon>Bacteroidota</taxon>
        <taxon>Flavobacteriia</taxon>
        <taxon>Flavobacteriales</taxon>
        <taxon>Flavobacteriaceae</taxon>
        <taxon>Tenacibaculum</taxon>
    </lineage>
</organism>
<reference evidence="2 5" key="3">
    <citation type="submission" date="2023-07" db="EMBL/GenBank/DDBJ databases">
        <title>Genome content predicts the carbon catabolic preferences of heterotrophic bacteria.</title>
        <authorList>
            <person name="Gralka M."/>
        </authorList>
    </citation>
    <scope>NUCLEOTIDE SEQUENCE [LARGE SCALE GENOMIC DNA]</scope>
    <source>
        <strain evidence="2 5">4G03</strain>
    </source>
</reference>
<reference evidence="3 4" key="1">
    <citation type="journal article" date="2016" name="Nat. Commun.">
        <title>Microbial interactions lead to rapid micro-scale successions on model marine particles.</title>
        <authorList>
            <person name="Datta M.S."/>
            <person name="Sliwerska E."/>
            <person name="Gore J."/>
            <person name="Polz M.F."/>
            <person name="Cordero O.X."/>
        </authorList>
    </citation>
    <scope>NUCLEOTIDE SEQUENCE [LARGE SCALE GENOMIC DNA]</scope>
    <source>
        <strain evidence="3 4">4G03</strain>
    </source>
</reference>
<proteinExistence type="predicted"/>
<keyword evidence="5" id="KW-1185">Reference proteome</keyword>
<dbReference type="EMBL" id="PDUU01000008">
    <property type="protein sequence ID" value="PHN97408.1"/>
    <property type="molecule type" value="Genomic_DNA"/>
</dbReference>
<dbReference type="InterPro" id="IPR045361">
    <property type="entry name" value="CIS_tube_prot_N"/>
</dbReference>
<dbReference type="PROSITE" id="PS51782">
    <property type="entry name" value="LYSM"/>
    <property type="match status" value="1"/>
</dbReference>
<evidence type="ECO:0000313" key="5">
    <source>
        <dbReference type="Proteomes" id="UP001242342"/>
    </source>
</evidence>
<dbReference type="RefSeq" id="WP_099215619.1">
    <property type="nucleotide sequence ID" value="NZ_JAUYVU010000006.1"/>
</dbReference>
<name>A0A2G1BTS7_9FLAO</name>
<comment type="caution">
    <text evidence="3">The sequence shown here is derived from an EMBL/GenBank/DDBJ whole genome shotgun (WGS) entry which is preliminary data.</text>
</comment>
<dbReference type="AlphaFoldDB" id="A0A2G1BTS7"/>
<feature type="domain" description="LysM" evidence="1">
    <location>
        <begin position="174"/>
        <end position="221"/>
    </location>
</feature>
<protein>
    <submittedName>
        <fullName evidence="2">LysM peptidoglycan-binding domain-containing protein</fullName>
    </submittedName>
</protein>
<accession>A0A2G1BTS7</accession>
<reference evidence="3" key="2">
    <citation type="submission" date="2017-10" db="EMBL/GenBank/DDBJ databases">
        <authorList>
            <person name="Enke T.N."/>
            <person name="Cordero O.X."/>
        </authorList>
    </citation>
    <scope>NUCLEOTIDE SEQUENCE</scope>
    <source>
        <strain evidence="3">4G03</strain>
    </source>
</reference>
<dbReference type="InterPro" id="IPR018392">
    <property type="entry name" value="LysM"/>
</dbReference>
<dbReference type="EMBL" id="JAUYVU010000006">
    <property type="protein sequence ID" value="MDP2541581.1"/>
    <property type="molecule type" value="Genomic_DNA"/>
</dbReference>
<evidence type="ECO:0000313" key="2">
    <source>
        <dbReference type="EMBL" id="MDP2541581.1"/>
    </source>
</evidence>
<gene>
    <name evidence="3" type="ORF">CSC81_10035</name>
    <name evidence="2" type="ORF">Q8W23_08865</name>
</gene>
<evidence type="ECO:0000259" key="1">
    <source>
        <dbReference type="PROSITE" id="PS51782"/>
    </source>
</evidence>
<evidence type="ECO:0000313" key="4">
    <source>
        <dbReference type="Proteomes" id="UP000222163"/>
    </source>
</evidence>
<dbReference type="Proteomes" id="UP000222163">
    <property type="component" value="Unassembled WGS sequence"/>
</dbReference>
<dbReference type="Pfam" id="PF19266">
    <property type="entry name" value="CIS_tube"/>
    <property type="match status" value="1"/>
</dbReference>
<sequence>MSQGELKKLVIKAYSDDKFKNEVANGEFTTLINPEKYMVAYKPEYTEEQGQGTSGSQPKFTRIPPQELDLDLLFDSSGAIDGKSDLKDGIIDKIEAFKKIVFEYKGEEHKPNYLMIKWGALLFKGSLVDLSIEYKLFAPDGTPLRASAKLKVKGTIDDDLRVARENNQSPDLTHYRKVRSGDTLPLMCNRIYGDSKYYLEVARVNKIMQFRKLKPGQEIFFPPLQKFA</sequence>